<keyword evidence="3" id="KW-1185">Reference proteome</keyword>
<accession>A0AA86T370</accession>
<dbReference type="RefSeq" id="WP_289267874.1">
    <property type="nucleotide sequence ID" value="NZ_OX365700.1"/>
</dbReference>
<evidence type="ECO:0000313" key="2">
    <source>
        <dbReference type="EMBL" id="CAI4030905.1"/>
    </source>
</evidence>
<dbReference type="KEGG" id="nti:DNFV4_01337"/>
<reference evidence="2" key="1">
    <citation type="submission" date="2022-10" db="EMBL/GenBank/DDBJ databases">
        <authorList>
            <person name="Koch H."/>
        </authorList>
    </citation>
    <scope>NUCLEOTIDE SEQUENCE</scope>
    <source>
        <strain evidence="2">DNF</strain>
    </source>
</reference>
<name>A0AA86T370_9BACT</name>
<evidence type="ECO:0000256" key="1">
    <source>
        <dbReference type="SAM" id="MobiDB-lite"/>
    </source>
</evidence>
<evidence type="ECO:0000313" key="3">
    <source>
        <dbReference type="Proteomes" id="UP001179121"/>
    </source>
</evidence>
<organism evidence="2 3">
    <name type="scientific">Nitrospira tepida</name>
    <dbReference type="NCBI Taxonomy" id="2973512"/>
    <lineage>
        <taxon>Bacteria</taxon>
        <taxon>Pseudomonadati</taxon>
        <taxon>Nitrospirota</taxon>
        <taxon>Nitrospiria</taxon>
        <taxon>Nitrospirales</taxon>
        <taxon>Nitrospiraceae</taxon>
        <taxon>Nitrospira</taxon>
    </lineage>
</organism>
<protein>
    <submittedName>
        <fullName evidence="2">Uncharacterized protein</fullName>
    </submittedName>
</protein>
<feature type="region of interest" description="Disordered" evidence="1">
    <location>
        <begin position="67"/>
        <end position="95"/>
    </location>
</feature>
<proteinExistence type="predicted"/>
<dbReference type="AlphaFoldDB" id="A0AA86T370"/>
<sequence length="95" mass="10314">MDRKTMLVTGFMAGLVLVVGLPNSLWAKAQPVDRHDCHRVKSGYVCDKGPLAGKSFASRQAMINALRKDSAPANVQPVREQPPTKKKPSKATASR</sequence>
<gene>
    <name evidence="2" type="ORF">DNFV4_01337</name>
</gene>
<dbReference type="EMBL" id="OX365700">
    <property type="protein sequence ID" value="CAI4030905.1"/>
    <property type="molecule type" value="Genomic_DNA"/>
</dbReference>
<dbReference type="Proteomes" id="UP001179121">
    <property type="component" value="Chromosome"/>
</dbReference>